<proteinExistence type="predicted"/>
<reference evidence="1 2" key="1">
    <citation type="journal article" date="2017" name="Environ. Microbiol.">
        <title>Decay of the glycolytic pathway and adaptation to intranuclear parasitism within Enterocytozoonidae microsporidia.</title>
        <authorList>
            <person name="Wiredu Boakye D."/>
            <person name="Jaroenlak P."/>
            <person name="Prachumwat A."/>
            <person name="Williams T.A."/>
            <person name="Bateman K.S."/>
            <person name="Itsathitphaisarn O."/>
            <person name="Sritunyalucksana K."/>
            <person name="Paszkiewicz K.H."/>
            <person name="Moore K.A."/>
            <person name="Stentiford G.D."/>
            <person name="Williams B.A."/>
        </authorList>
    </citation>
    <scope>NUCLEOTIDE SEQUENCE [LARGE SCALE GENOMIC DNA]</scope>
    <source>
        <strain evidence="2">canceri</strain>
    </source>
</reference>
<gene>
    <name evidence="1" type="ORF">A0H76_1387</name>
</gene>
<dbReference type="Proteomes" id="UP000192501">
    <property type="component" value="Unassembled WGS sequence"/>
</dbReference>
<dbReference type="VEuPathDB" id="MicrosporidiaDB:A0H76_1387"/>
<comment type="caution">
    <text evidence="1">The sequence shown here is derived from an EMBL/GenBank/DDBJ whole genome shotgun (WGS) entry which is preliminary data.</text>
</comment>
<dbReference type="AlphaFoldDB" id="A0A1X0QHH0"/>
<evidence type="ECO:0000313" key="2">
    <source>
        <dbReference type="Proteomes" id="UP000192501"/>
    </source>
</evidence>
<accession>A0A1X0QHH0</accession>
<name>A0A1X0QHH0_9MICR</name>
<dbReference type="EMBL" id="LTAI01000295">
    <property type="protein sequence ID" value="ORD99114.1"/>
    <property type="molecule type" value="Genomic_DNA"/>
</dbReference>
<evidence type="ECO:0000313" key="1">
    <source>
        <dbReference type="EMBL" id="ORD99114.1"/>
    </source>
</evidence>
<organism evidence="1 2">
    <name type="scientific">Hepatospora eriocheir</name>
    <dbReference type="NCBI Taxonomy" id="1081669"/>
    <lineage>
        <taxon>Eukaryota</taxon>
        <taxon>Fungi</taxon>
        <taxon>Fungi incertae sedis</taxon>
        <taxon>Microsporidia</taxon>
        <taxon>Hepatosporidae</taxon>
        <taxon>Hepatospora</taxon>
    </lineage>
</organism>
<sequence length="194" mass="22232">MKEILIKILYNSYLMINNVFCSNYSQNGGVYSNDRKRLLDDSKEYGFNLSFKKSNCFDGIEEISRSLTLIDLPNNSHDFYQNKQQPCATNRNNQSLNNLNIRKKLRVNKFSSNPSENLNDSKVSLTESSNGLISSSYPEIKGSKARVKSNKKSERETSCNIKGFHLSITEDNYPGTLIKRLHESERNDTKDILN</sequence>
<protein>
    <submittedName>
        <fullName evidence="1">Uncharacterized protein</fullName>
    </submittedName>
</protein>